<gene>
    <name evidence="1" type="ORF">AbraCBS73388_008224</name>
</gene>
<evidence type="ECO:0000313" key="1">
    <source>
        <dbReference type="EMBL" id="GKZ27994.1"/>
    </source>
</evidence>
<dbReference type="Proteomes" id="UP001143548">
    <property type="component" value="Unassembled WGS sequence"/>
</dbReference>
<evidence type="ECO:0000313" key="2">
    <source>
        <dbReference type="Proteomes" id="UP001143548"/>
    </source>
</evidence>
<reference evidence="1" key="1">
    <citation type="submission" date="2022-07" db="EMBL/GenBank/DDBJ databases">
        <title>Taxonomy of Aspergillus series Nigri: significant species reduction supported by multi-species coalescent approaches.</title>
        <authorList>
            <person name="Bian C."/>
            <person name="Kusuya Y."/>
            <person name="Sklenar F."/>
            <person name="D'hooge E."/>
            <person name="Yaguchi T."/>
            <person name="Takahashi H."/>
            <person name="Hubka V."/>
        </authorList>
    </citation>
    <scope>NUCLEOTIDE SEQUENCE</scope>
    <source>
        <strain evidence="1">CBS 733.88</strain>
    </source>
</reference>
<protein>
    <submittedName>
        <fullName evidence="1">Uncharacterized protein</fullName>
    </submittedName>
</protein>
<feature type="non-terminal residue" evidence="1">
    <location>
        <position position="193"/>
    </location>
</feature>
<organism evidence="1 2">
    <name type="scientific">Aspergillus brasiliensis</name>
    <dbReference type="NCBI Taxonomy" id="319629"/>
    <lineage>
        <taxon>Eukaryota</taxon>
        <taxon>Fungi</taxon>
        <taxon>Dikarya</taxon>
        <taxon>Ascomycota</taxon>
        <taxon>Pezizomycotina</taxon>
        <taxon>Eurotiomycetes</taxon>
        <taxon>Eurotiomycetidae</taxon>
        <taxon>Eurotiales</taxon>
        <taxon>Aspergillaceae</taxon>
        <taxon>Aspergillus</taxon>
        <taxon>Aspergillus subgen. Circumdati</taxon>
    </lineage>
</organism>
<dbReference type="AlphaFoldDB" id="A0A9W6DSI0"/>
<accession>A0A9W6DSI0</accession>
<comment type="caution">
    <text evidence="1">The sequence shown here is derived from an EMBL/GenBank/DDBJ whole genome shotgun (WGS) entry which is preliminary data.</text>
</comment>
<sequence length="193" mass="21803">METAAGVPLAVGKAALQILNKWLENRETAQAWFGTAWEDFVEVRTIRQHFRKARRHLAGEDLRINYVFTIKEADWKLVIRNCMEECHTWRGQRKNGECCWLPIYRSIIKRLEKEKVLELAASSSSTIGTVASLPAAVLESWGLIVMAYANGASGQYIEYNGGYQAIFDANNFILSIKQPSLNSLAVAHITTRE</sequence>
<name>A0A9W6DSI0_9EURO</name>
<proteinExistence type="predicted"/>
<dbReference type="EMBL" id="BROQ01000499">
    <property type="protein sequence ID" value="GKZ27994.1"/>
    <property type="molecule type" value="Genomic_DNA"/>
</dbReference>